<gene>
    <name evidence="3" type="ORF">L201_001141</name>
</gene>
<reference evidence="3 4" key="1">
    <citation type="submission" date="2024-01" db="EMBL/GenBank/DDBJ databases">
        <title>Comparative genomics of Cryptococcus and Kwoniella reveals pathogenesis evolution and contrasting modes of karyotype evolution via chromosome fusion or intercentromeric recombination.</title>
        <authorList>
            <person name="Coelho M.A."/>
            <person name="David-Palma M."/>
            <person name="Shea T."/>
            <person name="Bowers K."/>
            <person name="McGinley-Smith S."/>
            <person name="Mohammad A.W."/>
            <person name="Gnirke A."/>
            <person name="Yurkov A.M."/>
            <person name="Nowrousian M."/>
            <person name="Sun S."/>
            <person name="Cuomo C.A."/>
            <person name="Heitman J."/>
        </authorList>
    </citation>
    <scope>NUCLEOTIDE SEQUENCE [LARGE SCALE GENOMIC DNA]</scope>
    <source>
        <strain evidence="3 4">CBS 6074</strain>
    </source>
</reference>
<accession>A0AAX4JMY7</accession>
<keyword evidence="2" id="KW-0472">Membrane</keyword>
<evidence type="ECO:0000313" key="4">
    <source>
        <dbReference type="Proteomes" id="UP001355207"/>
    </source>
</evidence>
<feature type="compositionally biased region" description="Polar residues" evidence="1">
    <location>
        <begin position="110"/>
        <end position="135"/>
    </location>
</feature>
<feature type="transmembrane region" description="Helical" evidence="2">
    <location>
        <begin position="382"/>
        <end position="402"/>
    </location>
</feature>
<sequence>MPRKSYNQHLAEKAAVKDLLHRRNGSLVESETDAESLFSSTTYQSQSQNSSSSPYLSLSPDNSNSSFHHQHHSYPTTRRTISSTSYTSSSLSNSNSFNRSFNVKNRDRSISPSRSSKNRYQGVNATEEPTFSSLPPEQDVHSDFNSDNQSTNRHKYDQDTARPFNKKRSQLTVPTNPTKTRRKTDKESYERILRREKREAKKQHKSTLYSNSFDSPLRKVIRYLNKIGLHDYLLPISLVFAFLIKVSLLLLLEPNPSQDTYKARYDIRRIGWRRIVEEIMWITVVRDWTQKECEKGGRSTRSHVIAILTILLSPISLFSKRFVLPMSMTLRPIALLSSNQNMTSVFYLALSLTISHSHWIWAVSIGLYVLGRGLWIGGSKGSTYLVLSSLVGVAALTSREVMCYSKVDSVQMNAYCQATFSLPSMLSLFNSLKSSKIRVAIASLSMIPPISILLYSNISLRPGNVDRPSPTLSLLTLMLFIISIPVYLFTADGHNVILPLMPITLLMSLRGSASKGGDLGGGVEDETWRLGVGLNALSLISLMHDEANAKEIALFVLMTALWITAIGASPFITLLVVIRQTCIMAIPNGMMFNYIIPTETIVVKCIFAAAWFWGMKKLIESAWAIGGLSGSSKRNGRKDGKEGKEKLI</sequence>
<evidence type="ECO:0000313" key="3">
    <source>
        <dbReference type="EMBL" id="WWC86268.1"/>
    </source>
</evidence>
<dbReference type="Proteomes" id="UP001355207">
    <property type="component" value="Chromosome 1"/>
</dbReference>
<evidence type="ECO:0000256" key="1">
    <source>
        <dbReference type="SAM" id="MobiDB-lite"/>
    </source>
</evidence>
<dbReference type="AlphaFoldDB" id="A0AAX4JMY7"/>
<name>A0AAX4JMY7_9TREE</name>
<feature type="transmembrane region" description="Helical" evidence="2">
    <location>
        <begin position="470"/>
        <end position="489"/>
    </location>
</feature>
<organism evidence="3 4">
    <name type="scientific">Kwoniella dendrophila CBS 6074</name>
    <dbReference type="NCBI Taxonomy" id="1295534"/>
    <lineage>
        <taxon>Eukaryota</taxon>
        <taxon>Fungi</taxon>
        <taxon>Dikarya</taxon>
        <taxon>Basidiomycota</taxon>
        <taxon>Agaricomycotina</taxon>
        <taxon>Tremellomycetes</taxon>
        <taxon>Tremellales</taxon>
        <taxon>Cryptococcaceae</taxon>
        <taxon>Kwoniella</taxon>
    </lineage>
</organism>
<dbReference type="EMBL" id="CP144098">
    <property type="protein sequence ID" value="WWC86268.1"/>
    <property type="molecule type" value="Genomic_DNA"/>
</dbReference>
<feature type="transmembrane region" description="Helical" evidence="2">
    <location>
        <begin position="304"/>
        <end position="324"/>
    </location>
</feature>
<feature type="transmembrane region" description="Helical" evidence="2">
    <location>
        <begin position="552"/>
        <end position="578"/>
    </location>
</feature>
<dbReference type="RefSeq" id="XP_066073031.1">
    <property type="nucleotide sequence ID" value="XM_066216934.1"/>
</dbReference>
<feature type="compositionally biased region" description="Low complexity" evidence="1">
    <location>
        <begin position="76"/>
        <end position="100"/>
    </location>
</feature>
<feature type="transmembrane region" description="Helical" evidence="2">
    <location>
        <begin position="439"/>
        <end position="458"/>
    </location>
</feature>
<proteinExistence type="predicted"/>
<feature type="region of interest" description="Disordered" evidence="1">
    <location>
        <begin position="38"/>
        <end position="189"/>
    </location>
</feature>
<protein>
    <submittedName>
        <fullName evidence="3">Uncharacterized protein</fullName>
    </submittedName>
</protein>
<feature type="compositionally biased region" description="Low complexity" evidence="1">
    <location>
        <begin position="38"/>
        <end position="67"/>
    </location>
</feature>
<feature type="transmembrane region" description="Helical" evidence="2">
    <location>
        <begin position="232"/>
        <end position="252"/>
    </location>
</feature>
<dbReference type="GeneID" id="91091813"/>
<keyword evidence="2" id="KW-0812">Transmembrane</keyword>
<feature type="transmembrane region" description="Helical" evidence="2">
    <location>
        <begin position="345"/>
        <end position="370"/>
    </location>
</feature>
<keyword evidence="2" id="KW-1133">Transmembrane helix</keyword>
<feature type="transmembrane region" description="Helical" evidence="2">
    <location>
        <begin position="590"/>
        <end position="613"/>
    </location>
</feature>
<evidence type="ECO:0000256" key="2">
    <source>
        <dbReference type="SAM" id="Phobius"/>
    </source>
</evidence>
<keyword evidence="4" id="KW-1185">Reference proteome</keyword>